<feature type="region of interest" description="Disordered" evidence="6">
    <location>
        <begin position="1"/>
        <end position="26"/>
    </location>
</feature>
<evidence type="ECO:0000256" key="6">
    <source>
        <dbReference type="SAM" id="MobiDB-lite"/>
    </source>
</evidence>
<feature type="domain" description="BHLH" evidence="7">
    <location>
        <begin position="162"/>
        <end position="211"/>
    </location>
</feature>
<evidence type="ECO:0000256" key="5">
    <source>
        <dbReference type="ARBA" id="ARBA00023242"/>
    </source>
</evidence>
<dbReference type="EMBL" id="CP136896">
    <property type="protein sequence ID" value="WOL15104.1"/>
    <property type="molecule type" value="Genomic_DNA"/>
</dbReference>
<evidence type="ECO:0000256" key="1">
    <source>
        <dbReference type="ARBA" id="ARBA00004123"/>
    </source>
</evidence>
<protein>
    <recommendedName>
        <fullName evidence="7">BHLH domain-containing protein</fullName>
    </recommendedName>
</protein>
<evidence type="ECO:0000313" key="9">
    <source>
        <dbReference type="Proteomes" id="UP001327560"/>
    </source>
</evidence>
<comment type="similarity">
    <text evidence="2">Belongs to the bHLH protein family.</text>
</comment>
<evidence type="ECO:0000256" key="3">
    <source>
        <dbReference type="ARBA" id="ARBA00023015"/>
    </source>
</evidence>
<dbReference type="PANTHER" id="PTHR45914">
    <property type="entry name" value="TRANSCRIPTION FACTOR HEC3-RELATED"/>
    <property type="match status" value="1"/>
</dbReference>
<organism evidence="8 9">
    <name type="scientific">Canna indica</name>
    <name type="common">Indian-shot</name>
    <dbReference type="NCBI Taxonomy" id="4628"/>
    <lineage>
        <taxon>Eukaryota</taxon>
        <taxon>Viridiplantae</taxon>
        <taxon>Streptophyta</taxon>
        <taxon>Embryophyta</taxon>
        <taxon>Tracheophyta</taxon>
        <taxon>Spermatophyta</taxon>
        <taxon>Magnoliopsida</taxon>
        <taxon>Liliopsida</taxon>
        <taxon>Zingiberales</taxon>
        <taxon>Cannaceae</taxon>
        <taxon>Canna</taxon>
    </lineage>
</organism>
<keyword evidence="3" id="KW-0805">Transcription regulation</keyword>
<dbReference type="AlphaFoldDB" id="A0AAQ3QKY2"/>
<dbReference type="PROSITE" id="PS50888">
    <property type="entry name" value="BHLH"/>
    <property type="match status" value="1"/>
</dbReference>
<evidence type="ECO:0000256" key="2">
    <source>
        <dbReference type="ARBA" id="ARBA00005510"/>
    </source>
</evidence>
<dbReference type="GO" id="GO:0046983">
    <property type="term" value="F:protein dimerization activity"/>
    <property type="evidence" value="ECO:0007669"/>
    <property type="project" value="InterPro"/>
</dbReference>
<dbReference type="InterPro" id="IPR011598">
    <property type="entry name" value="bHLH_dom"/>
</dbReference>
<dbReference type="Gene3D" id="4.10.280.10">
    <property type="entry name" value="Helix-loop-helix DNA-binding domain"/>
    <property type="match status" value="1"/>
</dbReference>
<keyword evidence="5" id="KW-0539">Nucleus</keyword>
<evidence type="ECO:0000256" key="4">
    <source>
        <dbReference type="ARBA" id="ARBA00023163"/>
    </source>
</evidence>
<dbReference type="PANTHER" id="PTHR45914:SF24">
    <property type="entry name" value="BHLH DOMAIN-CONTAINING PROTEIN"/>
    <property type="match status" value="1"/>
</dbReference>
<keyword evidence="4" id="KW-0804">Transcription</keyword>
<evidence type="ECO:0000259" key="7">
    <source>
        <dbReference type="PROSITE" id="PS50888"/>
    </source>
</evidence>
<name>A0AAQ3QKY2_9LILI</name>
<dbReference type="GO" id="GO:0005634">
    <property type="term" value="C:nucleus"/>
    <property type="evidence" value="ECO:0007669"/>
    <property type="project" value="UniProtKB-SubCell"/>
</dbReference>
<accession>A0AAQ3QKY2</accession>
<dbReference type="InterPro" id="IPR045843">
    <property type="entry name" value="IND-like"/>
</dbReference>
<dbReference type="CDD" id="cd11393">
    <property type="entry name" value="bHLH_AtbHLH_like"/>
    <property type="match status" value="1"/>
</dbReference>
<proteinExistence type="inferred from homology"/>
<dbReference type="InterPro" id="IPR036638">
    <property type="entry name" value="HLH_DNA-bd_sf"/>
</dbReference>
<reference evidence="8 9" key="1">
    <citation type="submission" date="2023-10" db="EMBL/GenBank/DDBJ databases">
        <title>Chromosome-scale genome assembly provides insights into flower coloration mechanisms of Canna indica.</title>
        <authorList>
            <person name="Li C."/>
        </authorList>
    </citation>
    <scope>NUCLEOTIDE SEQUENCE [LARGE SCALE GENOMIC DNA]</scope>
    <source>
        <tissue evidence="8">Flower</tissue>
    </source>
</reference>
<keyword evidence="9" id="KW-1185">Reference proteome</keyword>
<dbReference type="SUPFAM" id="SSF47459">
    <property type="entry name" value="HLH, helix-loop-helix DNA-binding domain"/>
    <property type="match status" value="1"/>
</dbReference>
<feature type="compositionally biased region" description="Low complexity" evidence="6">
    <location>
        <begin position="140"/>
        <end position="170"/>
    </location>
</feature>
<dbReference type="GO" id="GO:0003700">
    <property type="term" value="F:DNA-binding transcription factor activity"/>
    <property type="evidence" value="ECO:0007669"/>
    <property type="project" value="InterPro"/>
</dbReference>
<dbReference type="Proteomes" id="UP001327560">
    <property type="component" value="Chromosome 7"/>
</dbReference>
<feature type="region of interest" description="Disordered" evidence="6">
    <location>
        <begin position="136"/>
        <end position="173"/>
    </location>
</feature>
<comment type="subcellular location">
    <subcellularLocation>
        <location evidence="1">Nucleus</location>
    </subcellularLocation>
</comment>
<dbReference type="InterPro" id="IPR045239">
    <property type="entry name" value="bHLH95_bHLH"/>
</dbReference>
<evidence type="ECO:0000313" key="8">
    <source>
        <dbReference type="EMBL" id="WOL15104.1"/>
    </source>
</evidence>
<sequence length="300" mass="32880">MENKPGNRLLASRSSDERPRNAGNLPPSIAAGWGALRFSHNRVPSSHFLISPPVASDRFAFVPERQPKMTTPKIEPLEIETADAISISIGRGSPGFLRLPVLRSLEPEPEQTKMSLIPTGIPMCNMVSSIESPNKRIRIPSDSSSASSPPLSDSALPSPLRRRSMPSSELSRLRRKKISDRTRIIESLMPWERRMDTGTMLGEAYKYVRFLEAQVAALYTMPVFAKFSAAPVSSGRGGALGGLEQLNRQQMLQVVVNSPRIQEKLYEKGLCVFCTEQVGALRRSVEDNHSPASAASNATG</sequence>
<gene>
    <name evidence="8" type="ORF">Cni_G23885</name>
</gene>